<proteinExistence type="predicted"/>
<name>A0A9N8Z8W0_FUNMO</name>
<sequence length="108" mass="12250">MTTQQFLLASASSLYPTSAKVAESYLNNSPMEHVKKFTFSHIEDLLRTTYACPAKMNVFSPEGDTKSSNFSETMYGNRVGAGNRQNVFEKRNYRNVSEGYEQVHDHVD</sequence>
<organism evidence="1 2">
    <name type="scientific">Funneliformis mosseae</name>
    <name type="common">Endomycorrhizal fungus</name>
    <name type="synonym">Glomus mosseae</name>
    <dbReference type="NCBI Taxonomy" id="27381"/>
    <lineage>
        <taxon>Eukaryota</taxon>
        <taxon>Fungi</taxon>
        <taxon>Fungi incertae sedis</taxon>
        <taxon>Mucoromycota</taxon>
        <taxon>Glomeromycotina</taxon>
        <taxon>Glomeromycetes</taxon>
        <taxon>Glomerales</taxon>
        <taxon>Glomeraceae</taxon>
        <taxon>Funneliformis</taxon>
    </lineage>
</organism>
<gene>
    <name evidence="1" type="ORF">FMOSSE_LOCUS2641</name>
</gene>
<keyword evidence="2" id="KW-1185">Reference proteome</keyword>
<accession>A0A9N8Z8W0</accession>
<dbReference type="Proteomes" id="UP000789375">
    <property type="component" value="Unassembled WGS sequence"/>
</dbReference>
<evidence type="ECO:0000313" key="2">
    <source>
        <dbReference type="Proteomes" id="UP000789375"/>
    </source>
</evidence>
<protein>
    <submittedName>
        <fullName evidence="1">14887_t:CDS:1</fullName>
    </submittedName>
</protein>
<reference evidence="1" key="1">
    <citation type="submission" date="2021-06" db="EMBL/GenBank/DDBJ databases">
        <authorList>
            <person name="Kallberg Y."/>
            <person name="Tangrot J."/>
            <person name="Rosling A."/>
        </authorList>
    </citation>
    <scope>NUCLEOTIDE SEQUENCE</scope>
    <source>
        <strain evidence="1">87-6 pot B 2015</strain>
    </source>
</reference>
<dbReference type="AlphaFoldDB" id="A0A9N8Z8W0"/>
<dbReference type="EMBL" id="CAJVPP010000355">
    <property type="protein sequence ID" value="CAG8473636.1"/>
    <property type="molecule type" value="Genomic_DNA"/>
</dbReference>
<evidence type="ECO:0000313" key="1">
    <source>
        <dbReference type="EMBL" id="CAG8473636.1"/>
    </source>
</evidence>
<comment type="caution">
    <text evidence="1">The sequence shown here is derived from an EMBL/GenBank/DDBJ whole genome shotgun (WGS) entry which is preliminary data.</text>
</comment>